<dbReference type="Proteomes" id="UP000032534">
    <property type="component" value="Unassembled WGS sequence"/>
</dbReference>
<dbReference type="PANTHER" id="PTHR46517">
    <property type="entry name" value="FRUCTOSE-2,6-BISPHOSPHATASE TIGAR"/>
    <property type="match status" value="1"/>
</dbReference>
<organism evidence="4 5">
    <name type="scientific">Paenibacillus terrae</name>
    <dbReference type="NCBI Taxonomy" id="159743"/>
    <lineage>
        <taxon>Bacteria</taxon>
        <taxon>Bacillati</taxon>
        <taxon>Bacillota</taxon>
        <taxon>Bacilli</taxon>
        <taxon>Bacillales</taxon>
        <taxon>Paenibacillaceae</taxon>
        <taxon>Paenibacillus</taxon>
    </lineage>
</organism>
<dbReference type="GO" id="GO:0045820">
    <property type="term" value="P:negative regulation of glycolytic process"/>
    <property type="evidence" value="ECO:0007669"/>
    <property type="project" value="TreeGrafter"/>
</dbReference>
<dbReference type="OrthoDB" id="9782128at2"/>
<dbReference type="RefSeq" id="WP_044647829.1">
    <property type="nucleotide sequence ID" value="NZ_JTHP01000047.1"/>
</dbReference>
<dbReference type="InterPro" id="IPR029033">
    <property type="entry name" value="His_PPase_superfam"/>
</dbReference>
<dbReference type="GO" id="GO:0016301">
    <property type="term" value="F:kinase activity"/>
    <property type="evidence" value="ECO:0007669"/>
    <property type="project" value="UniProtKB-KW"/>
</dbReference>
<dbReference type="InterPro" id="IPR013078">
    <property type="entry name" value="His_Pase_superF_clade-1"/>
</dbReference>
<dbReference type="SMART" id="SM00855">
    <property type="entry name" value="PGAM"/>
    <property type="match status" value="1"/>
</dbReference>
<dbReference type="GO" id="GO:0043456">
    <property type="term" value="P:regulation of pentose-phosphate shunt"/>
    <property type="evidence" value="ECO:0007669"/>
    <property type="project" value="TreeGrafter"/>
</dbReference>
<protein>
    <submittedName>
        <fullName evidence="4">Phosphoglycerate kinase</fullName>
    </submittedName>
</protein>
<dbReference type="GO" id="GO:0004331">
    <property type="term" value="F:fructose-2,6-bisphosphate 2-phosphatase activity"/>
    <property type="evidence" value="ECO:0007669"/>
    <property type="project" value="TreeGrafter"/>
</dbReference>
<gene>
    <name evidence="4" type="ORF">QD47_20275</name>
</gene>
<sequence length="195" mass="22131">MMKIGFVRHGTTEWNQLGRMQGQQDTVLAEPGREQAQLLAERLALEEWDGILSSNLLRAQETAKLLSASSGIPCLGTDSRLCERGFGLLEGTTLQERNARWGEHWRQLDMGRESIESLLVRWDHFFEERVQAHDGRRMLLVSHGGFIEPVLAHRFNTEITGHVGNTSLSVTVLIKGRWCCELVNCMKHLALKLEQ</sequence>
<dbReference type="Gene3D" id="3.40.50.1240">
    <property type="entry name" value="Phosphoglycerate mutase-like"/>
    <property type="match status" value="1"/>
</dbReference>
<dbReference type="SUPFAM" id="SSF53254">
    <property type="entry name" value="Phosphoglycerate mutase-like"/>
    <property type="match status" value="1"/>
</dbReference>
<dbReference type="PATRIC" id="fig|159743.3.peg.4503"/>
<feature type="active site" description="Proton donor/acceptor" evidence="2">
    <location>
        <position position="83"/>
    </location>
</feature>
<keyword evidence="4" id="KW-0808">Transferase</keyword>
<dbReference type="CDD" id="cd07067">
    <property type="entry name" value="HP_PGM_like"/>
    <property type="match status" value="1"/>
</dbReference>
<dbReference type="Pfam" id="PF00300">
    <property type="entry name" value="His_Phos_1"/>
    <property type="match status" value="1"/>
</dbReference>
<proteinExistence type="predicted"/>
<dbReference type="AlphaFoldDB" id="A0A0D7WXF3"/>
<feature type="active site" description="Tele-phosphohistidine intermediate" evidence="2">
    <location>
        <position position="9"/>
    </location>
</feature>
<name>A0A0D7WXF3_9BACL</name>
<evidence type="ECO:0000256" key="3">
    <source>
        <dbReference type="PIRSR" id="PIRSR613078-2"/>
    </source>
</evidence>
<keyword evidence="4" id="KW-0418">Kinase</keyword>
<dbReference type="EMBL" id="JTHP01000047">
    <property type="protein sequence ID" value="KJD43866.1"/>
    <property type="molecule type" value="Genomic_DNA"/>
</dbReference>
<accession>A0A0D7WXF3</accession>
<evidence type="ECO:0000313" key="4">
    <source>
        <dbReference type="EMBL" id="KJD43866.1"/>
    </source>
</evidence>
<evidence type="ECO:0000313" key="5">
    <source>
        <dbReference type="Proteomes" id="UP000032534"/>
    </source>
</evidence>
<reference evidence="4 5" key="1">
    <citation type="submission" date="2014-11" db="EMBL/GenBank/DDBJ databases">
        <title>Draft Genome Sequences of Paenibacillus polymyxa NRRL B-30509 and Paenibacillus terrae NRRL B-30644, Strains from a Poultry Environment that Produce Tridecaptin A and Paenicidins.</title>
        <authorList>
            <person name="van Belkum M.J."/>
            <person name="Lohans C.T."/>
            <person name="Vederas J.C."/>
        </authorList>
    </citation>
    <scope>NUCLEOTIDE SEQUENCE [LARGE SCALE GENOMIC DNA]</scope>
    <source>
        <strain evidence="4 5">NRRL B-30644</strain>
    </source>
</reference>
<keyword evidence="5" id="KW-1185">Reference proteome</keyword>
<dbReference type="PANTHER" id="PTHR46517:SF1">
    <property type="entry name" value="FRUCTOSE-2,6-BISPHOSPHATASE TIGAR"/>
    <property type="match status" value="1"/>
</dbReference>
<evidence type="ECO:0000256" key="1">
    <source>
        <dbReference type="ARBA" id="ARBA00022801"/>
    </source>
</evidence>
<keyword evidence="1" id="KW-0378">Hydrolase</keyword>
<feature type="binding site" evidence="3">
    <location>
        <begin position="8"/>
        <end position="15"/>
    </location>
    <ligand>
        <name>substrate</name>
    </ligand>
</feature>
<dbReference type="InterPro" id="IPR051695">
    <property type="entry name" value="Phosphoglycerate_Mutase"/>
</dbReference>
<evidence type="ECO:0000256" key="2">
    <source>
        <dbReference type="PIRSR" id="PIRSR613078-1"/>
    </source>
</evidence>
<comment type="caution">
    <text evidence="4">The sequence shown here is derived from an EMBL/GenBank/DDBJ whole genome shotgun (WGS) entry which is preliminary data.</text>
</comment>
<feature type="binding site" evidence="3">
    <location>
        <position position="58"/>
    </location>
    <ligand>
        <name>substrate</name>
    </ligand>
</feature>
<dbReference type="GO" id="GO:0005829">
    <property type="term" value="C:cytosol"/>
    <property type="evidence" value="ECO:0007669"/>
    <property type="project" value="TreeGrafter"/>
</dbReference>